<feature type="transmembrane region" description="Helical" evidence="1">
    <location>
        <begin position="49"/>
        <end position="73"/>
    </location>
</feature>
<keyword evidence="1" id="KW-1133">Transmembrane helix</keyword>
<gene>
    <name evidence="2" type="ORF">Nepgr_017427</name>
</gene>
<accession>A0AAD3XTC3</accession>
<evidence type="ECO:0000256" key="1">
    <source>
        <dbReference type="SAM" id="Phobius"/>
    </source>
</evidence>
<protein>
    <submittedName>
        <fullName evidence="2">Uncharacterized protein</fullName>
    </submittedName>
</protein>
<feature type="transmembrane region" description="Helical" evidence="1">
    <location>
        <begin position="113"/>
        <end position="134"/>
    </location>
</feature>
<keyword evidence="3" id="KW-1185">Reference proteome</keyword>
<feature type="transmembrane region" description="Helical" evidence="1">
    <location>
        <begin position="85"/>
        <end position="106"/>
    </location>
</feature>
<name>A0AAD3XTC3_NEPGR</name>
<dbReference type="EMBL" id="BSYO01000015">
    <property type="protein sequence ID" value="GMH15586.1"/>
    <property type="molecule type" value="Genomic_DNA"/>
</dbReference>
<keyword evidence="1" id="KW-0472">Membrane</keyword>
<proteinExistence type="predicted"/>
<sequence length="140" mass="14883">MWKDVGVICFDVAGFDEAQAFCVALLDSNDPAEVGVSPCLLMPDVRKLLAYNASVVGCVDAQFMLSVGSIVGAAFDVPSADYSCLLLPVLGVHFGGLLSCCFLDTLMMYEADAIEWFLCPTGSFCSLLMLAAFWDAVDGS</sequence>
<evidence type="ECO:0000313" key="3">
    <source>
        <dbReference type="Proteomes" id="UP001279734"/>
    </source>
</evidence>
<reference evidence="2" key="1">
    <citation type="submission" date="2023-05" db="EMBL/GenBank/DDBJ databases">
        <title>Nepenthes gracilis genome sequencing.</title>
        <authorList>
            <person name="Fukushima K."/>
        </authorList>
    </citation>
    <scope>NUCLEOTIDE SEQUENCE</scope>
    <source>
        <strain evidence="2">SING2019-196</strain>
    </source>
</reference>
<keyword evidence="1" id="KW-0812">Transmembrane</keyword>
<organism evidence="2 3">
    <name type="scientific">Nepenthes gracilis</name>
    <name type="common">Slender pitcher plant</name>
    <dbReference type="NCBI Taxonomy" id="150966"/>
    <lineage>
        <taxon>Eukaryota</taxon>
        <taxon>Viridiplantae</taxon>
        <taxon>Streptophyta</taxon>
        <taxon>Embryophyta</taxon>
        <taxon>Tracheophyta</taxon>
        <taxon>Spermatophyta</taxon>
        <taxon>Magnoliopsida</taxon>
        <taxon>eudicotyledons</taxon>
        <taxon>Gunneridae</taxon>
        <taxon>Pentapetalae</taxon>
        <taxon>Caryophyllales</taxon>
        <taxon>Nepenthaceae</taxon>
        <taxon>Nepenthes</taxon>
    </lineage>
</organism>
<comment type="caution">
    <text evidence="2">The sequence shown here is derived from an EMBL/GenBank/DDBJ whole genome shotgun (WGS) entry which is preliminary data.</text>
</comment>
<dbReference type="AlphaFoldDB" id="A0AAD3XTC3"/>
<dbReference type="Proteomes" id="UP001279734">
    <property type="component" value="Unassembled WGS sequence"/>
</dbReference>
<evidence type="ECO:0000313" key="2">
    <source>
        <dbReference type="EMBL" id="GMH15586.1"/>
    </source>
</evidence>